<proteinExistence type="predicted"/>
<dbReference type="Proteomes" id="UP000051888">
    <property type="component" value="Unassembled WGS sequence"/>
</dbReference>
<evidence type="ECO:0000313" key="1">
    <source>
        <dbReference type="EMBL" id="KQL54526.1"/>
    </source>
</evidence>
<dbReference type="AlphaFoldDB" id="A0A0Q3TKK3"/>
<keyword evidence="2" id="KW-1185">Reference proteome</keyword>
<reference evidence="1 2" key="1">
    <citation type="submission" date="2015-09" db="EMBL/GenBank/DDBJ databases">
        <title>Genome sequencing project for genomic taxonomy and phylogenomics of Bacillus-like bacteria.</title>
        <authorList>
            <person name="Liu B."/>
            <person name="Wang J."/>
            <person name="Zhu Y."/>
            <person name="Liu G."/>
            <person name="Chen Q."/>
            <person name="Chen Z."/>
            <person name="Lan J."/>
            <person name="Che J."/>
            <person name="Ge C."/>
            <person name="Shi H."/>
            <person name="Pan Z."/>
            <person name="Liu X."/>
        </authorList>
    </citation>
    <scope>NUCLEOTIDE SEQUENCE [LARGE SCALE GENOMIC DNA]</scope>
    <source>
        <strain evidence="1 2">LMG 18435</strain>
    </source>
</reference>
<dbReference type="PATRIC" id="fig|157838.3.peg.3148"/>
<sequence>MELSKTDLFFCYDFALQRKLKAKGIRFVFTGLTNSLTRTWIYFRTDEVNEIIKQHVKQED</sequence>
<dbReference type="EMBL" id="LJJC01000004">
    <property type="protein sequence ID" value="KQL54526.1"/>
    <property type="molecule type" value="Genomic_DNA"/>
</dbReference>
<name>A0A0Q3TKK3_9BACI</name>
<protein>
    <recommendedName>
        <fullName evidence="3">DUF5659 domain-containing protein</fullName>
    </recommendedName>
</protein>
<dbReference type="RefSeq" id="WP_055740302.1">
    <property type="nucleotide sequence ID" value="NZ_JAAIWL010000051.1"/>
</dbReference>
<comment type="caution">
    <text evidence="1">The sequence shown here is derived from an EMBL/GenBank/DDBJ whole genome shotgun (WGS) entry which is preliminary data.</text>
</comment>
<organism evidence="1 2">
    <name type="scientific">Heyndrickxia shackletonii</name>
    <dbReference type="NCBI Taxonomy" id="157838"/>
    <lineage>
        <taxon>Bacteria</taxon>
        <taxon>Bacillati</taxon>
        <taxon>Bacillota</taxon>
        <taxon>Bacilli</taxon>
        <taxon>Bacillales</taxon>
        <taxon>Bacillaceae</taxon>
        <taxon>Heyndrickxia</taxon>
    </lineage>
</organism>
<dbReference type="STRING" id="157838.AN964_14170"/>
<gene>
    <name evidence="1" type="ORF">AN964_14170</name>
</gene>
<evidence type="ECO:0008006" key="3">
    <source>
        <dbReference type="Google" id="ProtNLM"/>
    </source>
</evidence>
<evidence type="ECO:0000313" key="2">
    <source>
        <dbReference type="Proteomes" id="UP000051888"/>
    </source>
</evidence>
<accession>A0A0Q3TKK3</accession>